<dbReference type="Proteomes" id="UP000077154">
    <property type="component" value="Unassembled WGS sequence"/>
</dbReference>
<proteinExistence type="predicted"/>
<feature type="region of interest" description="Disordered" evidence="1">
    <location>
        <begin position="1"/>
        <end position="23"/>
    </location>
</feature>
<dbReference type="OrthoDB" id="3922785at2759"/>
<gene>
    <name evidence="2" type="ORF">VC83_08568</name>
</gene>
<sequence length="140" mass="15914">MVLSTLDHEIGVEEENRRPEPVSIRRASSLQMTKSGEQTTVIKKSIYRLTPEVNVMGNGGLGKDVETTQKVTSRWTFTRQLRPGKAAAYRTLKWELSENERTSNRYIVIPSTRDLHLSMIRHHATFALKLQASCRECGTV</sequence>
<dbReference type="RefSeq" id="XP_024320243.1">
    <property type="nucleotide sequence ID" value="XM_024472116.1"/>
</dbReference>
<organism evidence="2">
    <name type="scientific">Pseudogymnoascus destructans</name>
    <dbReference type="NCBI Taxonomy" id="655981"/>
    <lineage>
        <taxon>Eukaryota</taxon>
        <taxon>Fungi</taxon>
        <taxon>Dikarya</taxon>
        <taxon>Ascomycota</taxon>
        <taxon>Pezizomycotina</taxon>
        <taxon>Leotiomycetes</taxon>
        <taxon>Thelebolales</taxon>
        <taxon>Thelebolaceae</taxon>
        <taxon>Pseudogymnoascus</taxon>
    </lineage>
</organism>
<dbReference type="GeneID" id="36291608"/>
<protein>
    <submittedName>
        <fullName evidence="2">Uncharacterized protein</fullName>
    </submittedName>
</protein>
<evidence type="ECO:0000256" key="1">
    <source>
        <dbReference type="SAM" id="MobiDB-lite"/>
    </source>
</evidence>
<dbReference type="AlphaFoldDB" id="A0A177A046"/>
<dbReference type="VEuPathDB" id="FungiDB:GMDG_05921"/>
<feature type="compositionally biased region" description="Basic and acidic residues" evidence="1">
    <location>
        <begin position="1"/>
        <end position="20"/>
    </location>
</feature>
<name>A0A177A046_9PEZI</name>
<dbReference type="EMBL" id="KV441413">
    <property type="protein sequence ID" value="OAF54940.1"/>
    <property type="molecule type" value="Genomic_DNA"/>
</dbReference>
<accession>A0A177A046</accession>
<evidence type="ECO:0000313" key="2">
    <source>
        <dbReference type="EMBL" id="OAF54940.1"/>
    </source>
</evidence>
<reference evidence="2" key="1">
    <citation type="submission" date="2016-03" db="EMBL/GenBank/DDBJ databases">
        <title>Updated assembly of Pseudogymnoascus destructans, the fungus causing white-nose syndrome of bats.</title>
        <authorList>
            <person name="Palmer J.M."/>
            <person name="Drees K.P."/>
            <person name="Foster J.T."/>
            <person name="Lindner D.L."/>
        </authorList>
    </citation>
    <scope>NUCLEOTIDE SEQUENCE [LARGE SCALE GENOMIC DNA]</scope>
    <source>
        <strain evidence="2">20631-21</strain>
    </source>
</reference>